<reference evidence="2 3" key="1">
    <citation type="submission" date="2019-07" db="EMBL/GenBank/DDBJ databases">
        <authorList>
            <person name="Stoner T.H."/>
            <person name="Garlena R.A."/>
            <person name="Russell D.A."/>
            <person name="Pope W.H."/>
            <person name="Jacobs-Sera D."/>
            <person name="Hatfull G.F."/>
        </authorList>
    </citation>
    <scope>NUCLEOTIDE SEQUENCE [LARGE SCALE GENOMIC DNA]</scope>
</reference>
<dbReference type="EMBL" id="MN234166">
    <property type="protein sequence ID" value="QFG08557.1"/>
    <property type="molecule type" value="Genomic_DNA"/>
</dbReference>
<keyword evidence="1" id="KW-0175">Coiled coil</keyword>
<sequence>MSTKKTRKRRNTGGFGFLSRAQLLEAKCKRLSRELESWAEAGANIEDEESLRNQTTLVDEIYALEPQFRYENNRLYPAVVAFDIVREGKDSLGKERQMEVPAVAIGAALLGQQEDGSQAARWFVAPAFEDHPENGFTWPELIRYINLIGLASLEVLR</sequence>
<gene>
    <name evidence="2" type="primary">71</name>
    <name evidence="2" type="ORF">PBI_ASERPROCKY_71</name>
</gene>
<accession>A0A5J6TFP1</accession>
<name>A0A5J6TFP1_9CAUD</name>
<feature type="coiled-coil region" evidence="1">
    <location>
        <begin position="21"/>
        <end position="48"/>
    </location>
</feature>
<evidence type="ECO:0000256" key="1">
    <source>
        <dbReference type="SAM" id="Coils"/>
    </source>
</evidence>
<proteinExistence type="predicted"/>
<evidence type="ECO:0000313" key="2">
    <source>
        <dbReference type="EMBL" id="QFG08557.1"/>
    </source>
</evidence>
<dbReference type="Proteomes" id="UP000327569">
    <property type="component" value="Segment"/>
</dbReference>
<evidence type="ECO:0000313" key="3">
    <source>
        <dbReference type="Proteomes" id="UP000327569"/>
    </source>
</evidence>
<protein>
    <submittedName>
        <fullName evidence="2">Uncharacterized protein</fullName>
    </submittedName>
</protein>
<organism evidence="2 3">
    <name type="scientific">Gordonia phage ASerpRocky</name>
    <dbReference type="NCBI Taxonomy" id="2599841"/>
    <lineage>
        <taxon>Viruses</taxon>
        <taxon>Duplodnaviria</taxon>
        <taxon>Heunggongvirae</taxon>
        <taxon>Uroviricota</taxon>
        <taxon>Caudoviricetes</taxon>
        <taxon>Demosthenesvirus</taxon>
        <taxon>Demosthenesvirus demosthenes</taxon>
    </lineage>
</organism>